<comment type="caution">
    <text evidence="1">The sequence shown here is derived from an EMBL/GenBank/DDBJ whole genome shotgun (WGS) entry which is preliminary data.</text>
</comment>
<name>A0ABS7BJ96_9SPHN</name>
<accession>A0ABS7BJ96</accession>
<dbReference type="InterPro" id="IPR013078">
    <property type="entry name" value="His_Pase_superF_clade-1"/>
</dbReference>
<dbReference type="PANTHER" id="PTHR48100">
    <property type="entry name" value="BROAD-SPECIFICITY PHOSPHATASE YOR283W-RELATED"/>
    <property type="match status" value="1"/>
</dbReference>
<dbReference type="SUPFAM" id="SSF53254">
    <property type="entry name" value="Phosphoglycerate mutase-like"/>
    <property type="match status" value="1"/>
</dbReference>
<dbReference type="InterPro" id="IPR050275">
    <property type="entry name" value="PGM_Phosphatase"/>
</dbReference>
<dbReference type="Proteomes" id="UP000759103">
    <property type="component" value="Unassembled WGS sequence"/>
</dbReference>
<gene>
    <name evidence="1" type="ORF">KZ820_02930</name>
</gene>
<dbReference type="InterPro" id="IPR029033">
    <property type="entry name" value="His_PPase_superfam"/>
</dbReference>
<evidence type="ECO:0000313" key="1">
    <source>
        <dbReference type="EMBL" id="MBW6529678.1"/>
    </source>
</evidence>
<dbReference type="PROSITE" id="PS51257">
    <property type="entry name" value="PROKAR_LIPOPROTEIN"/>
    <property type="match status" value="1"/>
</dbReference>
<dbReference type="EMBL" id="JAHXZN010000001">
    <property type="protein sequence ID" value="MBW6529678.1"/>
    <property type="molecule type" value="Genomic_DNA"/>
</dbReference>
<protein>
    <submittedName>
        <fullName evidence="1">Histidine phosphatase family protein</fullName>
    </submittedName>
</protein>
<organism evidence="1 2">
    <name type="scientific">Sphingomonas citri</name>
    <dbReference type="NCBI Taxonomy" id="2862499"/>
    <lineage>
        <taxon>Bacteria</taxon>
        <taxon>Pseudomonadati</taxon>
        <taxon>Pseudomonadota</taxon>
        <taxon>Alphaproteobacteria</taxon>
        <taxon>Sphingomonadales</taxon>
        <taxon>Sphingomonadaceae</taxon>
        <taxon>Sphingomonas</taxon>
    </lineage>
</organism>
<dbReference type="Gene3D" id="3.40.50.1240">
    <property type="entry name" value="Phosphoglycerate mutase-like"/>
    <property type="match status" value="1"/>
</dbReference>
<evidence type="ECO:0000313" key="2">
    <source>
        <dbReference type="Proteomes" id="UP000759103"/>
    </source>
</evidence>
<proteinExistence type="predicted"/>
<sequence length="179" mass="18910">MRHGATARSGYLNGRSDVPVTAAGLASCVAAATTLRFERVVGSDLARARDCAAAIARVAEVPVGTDARWRELDFGHWDGRHPDTLDPEQLAAFWADPDGAAPPGGERWSTLTARVGAALESLPPDTLVLTHAGAIRAALAVACGLDSRQVWMFDLPHAATVTLRRWPGAAPVTQITALR</sequence>
<dbReference type="CDD" id="cd07067">
    <property type="entry name" value="HP_PGM_like"/>
    <property type="match status" value="1"/>
</dbReference>
<reference evidence="1 2" key="1">
    <citation type="submission" date="2021-07" db="EMBL/GenBank/DDBJ databases">
        <title>Sphingomonas sp.</title>
        <authorList>
            <person name="Feng G."/>
            <person name="Li J."/>
            <person name="Pan M."/>
        </authorList>
    </citation>
    <scope>NUCLEOTIDE SEQUENCE [LARGE SCALE GENOMIC DNA]</scope>
    <source>
        <strain evidence="1 2">RRHST34</strain>
    </source>
</reference>
<dbReference type="Pfam" id="PF00300">
    <property type="entry name" value="His_Phos_1"/>
    <property type="match status" value="1"/>
</dbReference>
<keyword evidence="2" id="KW-1185">Reference proteome</keyword>
<dbReference type="PANTHER" id="PTHR48100:SF1">
    <property type="entry name" value="HISTIDINE PHOSPHATASE FAMILY PROTEIN-RELATED"/>
    <property type="match status" value="1"/>
</dbReference>